<sequence>MWLVCSLGVVSLVEGPNFGVPVRSPRSLSCTPCSRCGSVARSSMRAVSESESPARINCDSGDILGAISKGRGSKAGSDITARTSIYDHPWCITENSLLRQNENMRRKRYLLGCSDATRAPFRRRSRTDPIPL</sequence>
<accession>A0ACC0U3L1</accession>
<dbReference type="Proteomes" id="UP001207468">
    <property type="component" value="Unassembled WGS sequence"/>
</dbReference>
<keyword evidence="2" id="KW-1185">Reference proteome</keyword>
<gene>
    <name evidence="1" type="ORF">F5148DRAFT_243563</name>
</gene>
<protein>
    <submittedName>
        <fullName evidence="1">Uncharacterized protein</fullName>
    </submittedName>
</protein>
<evidence type="ECO:0000313" key="1">
    <source>
        <dbReference type="EMBL" id="KAI9461514.1"/>
    </source>
</evidence>
<proteinExistence type="predicted"/>
<comment type="caution">
    <text evidence="1">The sequence shown here is derived from an EMBL/GenBank/DDBJ whole genome shotgun (WGS) entry which is preliminary data.</text>
</comment>
<evidence type="ECO:0000313" key="2">
    <source>
        <dbReference type="Proteomes" id="UP001207468"/>
    </source>
</evidence>
<organism evidence="1 2">
    <name type="scientific">Russula earlei</name>
    <dbReference type="NCBI Taxonomy" id="71964"/>
    <lineage>
        <taxon>Eukaryota</taxon>
        <taxon>Fungi</taxon>
        <taxon>Dikarya</taxon>
        <taxon>Basidiomycota</taxon>
        <taxon>Agaricomycotina</taxon>
        <taxon>Agaricomycetes</taxon>
        <taxon>Russulales</taxon>
        <taxon>Russulaceae</taxon>
        <taxon>Russula</taxon>
    </lineage>
</organism>
<name>A0ACC0U3L1_9AGAM</name>
<reference evidence="1" key="1">
    <citation type="submission" date="2021-03" db="EMBL/GenBank/DDBJ databases">
        <title>Evolutionary priming and transition to the ectomycorrhizal habit in an iconic lineage of mushroom-forming fungi: is preadaptation a requirement?</title>
        <authorList>
            <consortium name="DOE Joint Genome Institute"/>
            <person name="Looney B.P."/>
            <person name="Miyauchi S."/>
            <person name="Morin E."/>
            <person name="Drula E."/>
            <person name="Courty P.E."/>
            <person name="Chicoki N."/>
            <person name="Fauchery L."/>
            <person name="Kohler A."/>
            <person name="Kuo A."/>
            <person name="LaButti K."/>
            <person name="Pangilinan J."/>
            <person name="Lipzen A."/>
            <person name="Riley R."/>
            <person name="Andreopoulos W."/>
            <person name="He G."/>
            <person name="Johnson J."/>
            <person name="Barry K.W."/>
            <person name="Grigoriev I.V."/>
            <person name="Nagy L."/>
            <person name="Hibbett D."/>
            <person name="Henrissat B."/>
            <person name="Matheny P.B."/>
            <person name="Labbe J."/>
            <person name="Martin A.F."/>
        </authorList>
    </citation>
    <scope>NUCLEOTIDE SEQUENCE</scope>
    <source>
        <strain evidence="1">BPL698</strain>
    </source>
</reference>
<dbReference type="EMBL" id="JAGFNK010000177">
    <property type="protein sequence ID" value="KAI9461514.1"/>
    <property type="molecule type" value="Genomic_DNA"/>
</dbReference>